<dbReference type="EMBL" id="CP045273">
    <property type="protein sequence ID" value="QJX80309.1"/>
    <property type="molecule type" value="Genomic_DNA"/>
</dbReference>
<gene>
    <name evidence="1" type="ORF">FDZ14_29910</name>
</gene>
<geneLocation type="plasmid" evidence="2">
    <name>pfdu301a</name>
</geneLocation>
<dbReference type="GO" id="GO:0032259">
    <property type="term" value="P:methylation"/>
    <property type="evidence" value="ECO:0007669"/>
    <property type="project" value="UniProtKB-KW"/>
</dbReference>
<name>A0A6M6E596_PRIMG</name>
<protein>
    <submittedName>
        <fullName evidence="1">DNA methylase N-4/N-6</fullName>
    </submittedName>
</protein>
<dbReference type="Proteomes" id="UP000501076">
    <property type="component" value="Plasmid pFDU301A"/>
</dbReference>
<keyword evidence="1" id="KW-0489">Methyltransferase</keyword>
<dbReference type="GO" id="GO:0008168">
    <property type="term" value="F:methyltransferase activity"/>
    <property type="evidence" value="ECO:0007669"/>
    <property type="project" value="UniProtKB-KW"/>
</dbReference>
<proteinExistence type="predicted"/>
<sequence>MKTVNDFNLTSVISYPQRSKYGSNTWEGNMDGREFESLIHYTGAKKIVEVFGGSGTGYDVCQSLGIKNSVHLDLNPDFGDLYQGPNYEYTGKIGGWNALRDDLPVSGADLVFSHPPYHSMKIYSGNMWGESHPDDLSRCASYEEFIHKLNIVNAKIFSSLKRNGRHAILIGDMKIKGKYYSLIKDMAYYGDLESHMVKVQHNANSYKSKYNGKFIPIMHEHLLVFKKGAIWAIPITAVSRTVKNLKDSKVATWRDLVRSALESIGGPAPLNQLYELLAESSKAQNNAHYKEKIRQTLQLYSDFSSVSRGVWCLDYTDTRVA</sequence>
<dbReference type="AlphaFoldDB" id="A0A6M6E596"/>
<accession>A0A6M6E596</accession>
<keyword evidence="1" id="KW-0808">Transferase</keyword>
<organism evidence="1 2">
    <name type="scientific">Priestia megaterium</name>
    <name type="common">Bacillus megaterium</name>
    <dbReference type="NCBI Taxonomy" id="1404"/>
    <lineage>
        <taxon>Bacteria</taxon>
        <taxon>Bacillati</taxon>
        <taxon>Bacillota</taxon>
        <taxon>Bacilli</taxon>
        <taxon>Bacillales</taxon>
        <taxon>Bacillaceae</taxon>
        <taxon>Priestia</taxon>
    </lineage>
</organism>
<dbReference type="Gene3D" id="3.40.50.150">
    <property type="entry name" value="Vaccinia Virus protein VP39"/>
    <property type="match status" value="1"/>
</dbReference>
<dbReference type="RefSeq" id="WP_171778293.1">
    <property type="nucleotide sequence ID" value="NZ_CP045273.1"/>
</dbReference>
<evidence type="ECO:0000313" key="1">
    <source>
        <dbReference type="EMBL" id="QJX80309.1"/>
    </source>
</evidence>
<dbReference type="SUPFAM" id="SSF53335">
    <property type="entry name" value="S-adenosyl-L-methionine-dependent methyltransferases"/>
    <property type="match status" value="1"/>
</dbReference>
<reference evidence="1 2" key="1">
    <citation type="submission" date="2019-10" db="EMBL/GenBank/DDBJ databases">
        <title>Complete genome sequences for adaption low water activity.</title>
        <authorList>
            <person name="Zhao L."/>
            <person name="Zhong J."/>
        </authorList>
    </citation>
    <scope>NUCLEOTIDE SEQUENCE [LARGE SCALE GENOMIC DNA]</scope>
    <source>
        <strain evidence="1 2">FDU301</strain>
        <plasmid evidence="2">pfdu301a</plasmid>
    </source>
</reference>
<keyword evidence="1" id="KW-0614">Plasmid</keyword>
<evidence type="ECO:0000313" key="2">
    <source>
        <dbReference type="Proteomes" id="UP000501076"/>
    </source>
</evidence>
<dbReference type="InterPro" id="IPR029063">
    <property type="entry name" value="SAM-dependent_MTases_sf"/>
</dbReference>